<dbReference type="SUPFAM" id="SSF102645">
    <property type="entry name" value="CoaB-like"/>
    <property type="match status" value="1"/>
</dbReference>
<dbReference type="OrthoDB" id="9802554at2"/>
<sequence length="407" mass="42954">MTLQGKQIVLGVTGSIAAYKAVELVRALTTAGAGVRVVMTASAQRFVTPLTFATLSRQAVMTDRVTLEDETTMPHIATAHEADLLLVAPATANTIAKFAQGLADDLLSTLFLAWTRPVVLAPAMDAAMYRHPAVQENLARLQGWGVRLVGPATGELASGVWGPGRLSEIGEIVQAVTETLCPVRDLCGEVILITAGPTREPIDPVRYLSTRASGKMGYALAEEAVARGARTILVSGPTHVSPPTGVELIQIETALQMRTAVLDRLAEATVVIKAAAVSDYRVAQPADAKLSKGEAPLTLELVPTPDILKEIGAQKGARIVVGFAAETGEVVRRAHHKLMAKQLDLIVANDVSQAGAGFACDTNLVILLDPAGGAEELPLLPKRQVARHILDRVVGLRQQKNRVEGGG</sequence>
<comment type="caution">
    <text evidence="7">The sequence shown here is derived from an EMBL/GenBank/DDBJ whole genome shotgun (WGS) entry which is preliminary data.</text>
</comment>
<comment type="catalytic activity">
    <reaction evidence="3 4">
        <text>(R)-4'-phosphopantothenate + L-cysteine + CTP = N-[(R)-4-phosphopantothenoyl]-L-cysteine + CMP + diphosphate + H(+)</text>
        <dbReference type="Rhea" id="RHEA:19397"/>
        <dbReference type="ChEBI" id="CHEBI:10986"/>
        <dbReference type="ChEBI" id="CHEBI:15378"/>
        <dbReference type="ChEBI" id="CHEBI:33019"/>
        <dbReference type="ChEBI" id="CHEBI:35235"/>
        <dbReference type="ChEBI" id="CHEBI:37563"/>
        <dbReference type="ChEBI" id="CHEBI:59458"/>
        <dbReference type="ChEBI" id="CHEBI:60377"/>
        <dbReference type="EC" id="6.3.2.5"/>
    </reaction>
</comment>
<dbReference type="UniPathway" id="UPA00241">
    <property type="reaction ID" value="UER00353"/>
</dbReference>
<dbReference type="Pfam" id="PF04127">
    <property type="entry name" value="DFP"/>
    <property type="match status" value="1"/>
</dbReference>
<dbReference type="InterPro" id="IPR035929">
    <property type="entry name" value="CoaB-like_sf"/>
</dbReference>
<feature type="domain" description="DNA/pantothenate metabolism flavoprotein C-terminal" evidence="6">
    <location>
        <begin position="187"/>
        <end position="394"/>
    </location>
</feature>
<dbReference type="Proteomes" id="UP000241436">
    <property type="component" value="Unassembled WGS sequence"/>
</dbReference>
<keyword evidence="3 4" id="KW-0288">FMN</keyword>
<dbReference type="InterPro" id="IPR007085">
    <property type="entry name" value="DNA/pantothenate-metab_flavo_C"/>
</dbReference>
<dbReference type="AlphaFoldDB" id="A0A2T4TUT3"/>
<dbReference type="GO" id="GO:0004632">
    <property type="term" value="F:phosphopantothenate--cysteine ligase activity"/>
    <property type="evidence" value="ECO:0007669"/>
    <property type="project" value="UniProtKB-UniRule"/>
</dbReference>
<comment type="similarity">
    <text evidence="3 4">In the N-terminal section; belongs to the HFCD (homo-oligomeric flavin containing Cys decarboxylase) superfamily.</text>
</comment>
<dbReference type="EC" id="6.3.2.5" evidence="3"/>
<dbReference type="SUPFAM" id="SSF52507">
    <property type="entry name" value="Homo-oligomeric flavin-containing Cys decarboxylases, HFCD"/>
    <property type="match status" value="1"/>
</dbReference>
<comment type="cofactor">
    <cofactor evidence="3">
        <name>Mg(2+)</name>
        <dbReference type="ChEBI" id="CHEBI:18420"/>
    </cofactor>
</comment>
<dbReference type="EMBL" id="NVQC01000040">
    <property type="protein sequence ID" value="PTL34865.1"/>
    <property type="molecule type" value="Genomic_DNA"/>
</dbReference>
<name>A0A2T4TUT3_9BACT</name>
<dbReference type="GO" id="GO:0015937">
    <property type="term" value="P:coenzyme A biosynthetic process"/>
    <property type="evidence" value="ECO:0007669"/>
    <property type="project" value="UniProtKB-UniRule"/>
</dbReference>
<feature type="binding site" evidence="3">
    <location>
        <position position="289"/>
    </location>
    <ligand>
        <name>CTP</name>
        <dbReference type="ChEBI" id="CHEBI:37563"/>
    </ligand>
</feature>
<dbReference type="PANTHER" id="PTHR14359:SF6">
    <property type="entry name" value="PHOSPHOPANTOTHENOYLCYSTEINE DECARBOXYLASE"/>
    <property type="match status" value="1"/>
</dbReference>
<dbReference type="HAMAP" id="MF_02225">
    <property type="entry name" value="CoaBC"/>
    <property type="match status" value="1"/>
</dbReference>
<dbReference type="NCBIfam" id="TIGR00521">
    <property type="entry name" value="coaBC_dfp"/>
    <property type="match status" value="1"/>
</dbReference>
<evidence type="ECO:0000256" key="4">
    <source>
        <dbReference type="RuleBase" id="RU364078"/>
    </source>
</evidence>
<keyword evidence="2 3" id="KW-0456">Lyase</keyword>
<evidence type="ECO:0000256" key="1">
    <source>
        <dbReference type="ARBA" id="ARBA00022793"/>
    </source>
</evidence>
<gene>
    <name evidence="3 7" type="primary">coaBC</name>
    <name evidence="7" type="ORF">CLG94_12805</name>
</gene>
<dbReference type="GO" id="GO:0071513">
    <property type="term" value="C:phosphopantothenoylcysteine decarboxylase complex"/>
    <property type="evidence" value="ECO:0007669"/>
    <property type="project" value="TreeGrafter"/>
</dbReference>
<comment type="function">
    <text evidence="4">Catalyzes two steps in the biosynthesis of coenzyme A. In the first step cysteine is conjugated to 4'-phosphopantothenate to form 4-phosphopantothenoylcysteine, in the latter compound is decarboxylated to form 4'-phosphopantotheine.</text>
</comment>
<feature type="region of interest" description="Phosphopantothenoylcysteine decarboxylase" evidence="3">
    <location>
        <begin position="1"/>
        <end position="190"/>
    </location>
</feature>
<dbReference type="InterPro" id="IPR036551">
    <property type="entry name" value="Flavin_trans-like"/>
</dbReference>
<comment type="cofactor">
    <cofactor evidence="3">
        <name>FMN</name>
        <dbReference type="ChEBI" id="CHEBI:58210"/>
    </cofactor>
    <text evidence="3">Binds 1 FMN per subunit.</text>
</comment>
<protein>
    <recommendedName>
        <fullName evidence="3">Coenzyme A biosynthesis bifunctional protein CoaBC</fullName>
    </recommendedName>
    <alternativeName>
        <fullName evidence="3">DNA/pantothenate metabolism flavoprotein</fullName>
    </alternativeName>
    <alternativeName>
        <fullName evidence="3">Phosphopantothenoylcysteine synthetase/decarboxylase</fullName>
        <shortName evidence="3">PPCS-PPCDC</shortName>
    </alternativeName>
    <domain>
        <recommendedName>
            <fullName evidence="3">Phosphopantothenoylcysteine decarboxylase</fullName>
            <shortName evidence="3">PPC decarboxylase</shortName>
            <shortName evidence="3">PPC-DC</shortName>
            <ecNumber evidence="3">4.1.1.36</ecNumber>
        </recommendedName>
        <alternativeName>
            <fullName evidence="3">CoaC</fullName>
        </alternativeName>
    </domain>
    <domain>
        <recommendedName>
            <fullName evidence="3">Phosphopantothenate--cysteine ligase</fullName>
            <ecNumber evidence="3">6.3.2.5</ecNumber>
        </recommendedName>
        <alternativeName>
            <fullName evidence="3">CoaB</fullName>
        </alternativeName>
        <alternativeName>
            <fullName evidence="3">Phosphopantothenoylcysteine synthetase</fullName>
            <shortName evidence="3">PPC synthetase</shortName>
            <shortName evidence="3">PPC-S</shortName>
        </alternativeName>
    </domain>
</protein>
<dbReference type="Gene3D" id="3.40.50.1950">
    <property type="entry name" value="Flavin prenyltransferase-like"/>
    <property type="match status" value="1"/>
</dbReference>
<dbReference type="Pfam" id="PF02441">
    <property type="entry name" value="Flavoprotein"/>
    <property type="match status" value="1"/>
</dbReference>
<keyword evidence="8" id="KW-1185">Reference proteome</keyword>
<keyword evidence="3" id="KW-0511">Multifunctional enzyme</keyword>
<feature type="binding site" evidence="3">
    <location>
        <position position="323"/>
    </location>
    <ligand>
        <name>CTP</name>
        <dbReference type="ChEBI" id="CHEBI:37563"/>
    </ligand>
</feature>
<evidence type="ECO:0000259" key="5">
    <source>
        <dbReference type="Pfam" id="PF02441"/>
    </source>
</evidence>
<keyword evidence="3" id="KW-0479">Metal-binding</keyword>
<feature type="binding site" evidence="3">
    <location>
        <position position="341"/>
    </location>
    <ligand>
        <name>CTP</name>
        <dbReference type="ChEBI" id="CHEBI:37563"/>
    </ligand>
</feature>
<feature type="binding site" evidence="3">
    <location>
        <begin position="305"/>
        <end position="308"/>
    </location>
    <ligand>
        <name>CTP</name>
        <dbReference type="ChEBI" id="CHEBI:37563"/>
    </ligand>
</feature>
<dbReference type="GO" id="GO:0010181">
    <property type="term" value="F:FMN binding"/>
    <property type="evidence" value="ECO:0007669"/>
    <property type="project" value="UniProtKB-UniRule"/>
</dbReference>
<comment type="pathway">
    <text evidence="3 4">Cofactor biosynthesis; coenzyme A biosynthesis; CoA from (R)-pantothenate: step 3/5.</text>
</comment>
<dbReference type="GO" id="GO:0015941">
    <property type="term" value="P:pantothenate catabolic process"/>
    <property type="evidence" value="ECO:0007669"/>
    <property type="project" value="InterPro"/>
</dbReference>
<reference evidence="8" key="2">
    <citation type="journal article" date="2018" name="Environ. Microbiol.">
        <title>Bloom of a denitrifying methanotroph, 'Candidatus Methylomirabilis limnetica', in a deep stratified lake.</title>
        <authorList>
            <person name="Graf J.S."/>
            <person name="Mayr M.J."/>
            <person name="Marchant H.K."/>
            <person name="Tienken D."/>
            <person name="Hach P.F."/>
            <person name="Brand A."/>
            <person name="Schubert C.J."/>
            <person name="Kuypers M.M."/>
            <person name="Milucka J."/>
        </authorList>
    </citation>
    <scope>NUCLEOTIDE SEQUENCE [LARGE SCALE GENOMIC DNA]</scope>
    <source>
        <strain evidence="8">Zug</strain>
    </source>
</reference>
<accession>A0A2T4TUT3</accession>
<feature type="binding site" evidence="3">
    <location>
        <position position="279"/>
    </location>
    <ligand>
        <name>CTP</name>
        <dbReference type="ChEBI" id="CHEBI:37563"/>
    </ligand>
</feature>
<keyword evidence="1 3" id="KW-0210">Decarboxylase</keyword>
<proteinExistence type="inferred from homology"/>
<evidence type="ECO:0000259" key="6">
    <source>
        <dbReference type="Pfam" id="PF04127"/>
    </source>
</evidence>
<organism evidence="7 8">
    <name type="scientific">Candidatus Methylomirabilis limnetica</name>
    <dbReference type="NCBI Taxonomy" id="2033718"/>
    <lineage>
        <taxon>Bacteria</taxon>
        <taxon>Candidatus Methylomirabilota</taxon>
        <taxon>Candidatus Methylomirabilia</taxon>
        <taxon>Candidatus Methylomirabilales</taxon>
        <taxon>Candidatus Methylomirabilaceae</taxon>
        <taxon>Candidatus Methylomirabilis</taxon>
    </lineage>
</organism>
<keyword evidence="3 4" id="KW-0436">Ligase</keyword>
<comment type="function">
    <text evidence="3">Catalyzes two sequential steps in the biosynthesis of coenzyme A. In the first step cysteine is conjugated to 4'-phosphopantothenate to form 4-phosphopantothenoylcysteine. In the second step the latter compound is decarboxylated to form 4'-phosphopantotheine.</text>
</comment>
<dbReference type="EC" id="4.1.1.36" evidence="3"/>
<reference evidence="7 8" key="1">
    <citation type="submission" date="2017-09" db="EMBL/GenBank/DDBJ databases">
        <title>Bloom of a denitrifying methanotroph, Candidatus Methylomirabilis limnetica, in a deep stratified lake.</title>
        <authorList>
            <person name="Graf J.S."/>
            <person name="Marchant H.K."/>
            <person name="Tienken D."/>
            <person name="Hach P.F."/>
            <person name="Brand A."/>
            <person name="Schubert C.J."/>
            <person name="Kuypers M.M."/>
            <person name="Milucka J."/>
        </authorList>
    </citation>
    <scope>NUCLEOTIDE SEQUENCE [LARGE SCALE GENOMIC DNA]</scope>
    <source>
        <strain evidence="7 8">Zug</strain>
    </source>
</reference>
<dbReference type="GO" id="GO:0046872">
    <property type="term" value="F:metal ion binding"/>
    <property type="evidence" value="ECO:0007669"/>
    <property type="project" value="UniProtKB-KW"/>
</dbReference>
<keyword evidence="3" id="KW-0460">Magnesium</keyword>
<comment type="catalytic activity">
    <reaction evidence="3 4">
        <text>N-[(R)-4-phosphopantothenoyl]-L-cysteine + H(+) = (R)-4'-phosphopantetheine + CO2</text>
        <dbReference type="Rhea" id="RHEA:16793"/>
        <dbReference type="ChEBI" id="CHEBI:15378"/>
        <dbReference type="ChEBI" id="CHEBI:16526"/>
        <dbReference type="ChEBI" id="CHEBI:59458"/>
        <dbReference type="ChEBI" id="CHEBI:61723"/>
        <dbReference type="EC" id="4.1.1.36"/>
    </reaction>
</comment>
<evidence type="ECO:0000313" key="7">
    <source>
        <dbReference type="EMBL" id="PTL34865.1"/>
    </source>
</evidence>
<comment type="similarity">
    <text evidence="3 4">In the C-terminal section; belongs to the PPC synthetase family.</text>
</comment>
<comment type="pathway">
    <text evidence="3 4">Cofactor biosynthesis; coenzyme A biosynthesis; CoA from (R)-pantothenate: step 2/5.</text>
</comment>
<evidence type="ECO:0000313" key="8">
    <source>
        <dbReference type="Proteomes" id="UP000241436"/>
    </source>
</evidence>
<dbReference type="GO" id="GO:0004633">
    <property type="term" value="F:phosphopantothenoylcysteine decarboxylase activity"/>
    <property type="evidence" value="ECO:0007669"/>
    <property type="project" value="UniProtKB-UniRule"/>
</dbReference>
<dbReference type="InterPro" id="IPR003382">
    <property type="entry name" value="Flavoprotein"/>
</dbReference>
<feature type="domain" description="Flavoprotein" evidence="5">
    <location>
        <begin position="6"/>
        <end position="179"/>
    </location>
</feature>
<dbReference type="PANTHER" id="PTHR14359">
    <property type="entry name" value="HOMO-OLIGOMERIC FLAVIN CONTAINING CYS DECARBOXYLASE FAMILY"/>
    <property type="match status" value="1"/>
</dbReference>
<evidence type="ECO:0000256" key="2">
    <source>
        <dbReference type="ARBA" id="ARBA00023239"/>
    </source>
</evidence>
<dbReference type="Gene3D" id="3.40.50.10300">
    <property type="entry name" value="CoaB-like"/>
    <property type="match status" value="1"/>
</dbReference>
<dbReference type="InterPro" id="IPR005252">
    <property type="entry name" value="CoaBC"/>
</dbReference>
<keyword evidence="3 4" id="KW-0285">Flavoprotein</keyword>
<evidence type="ECO:0000256" key="3">
    <source>
        <dbReference type="HAMAP-Rule" id="MF_02225"/>
    </source>
</evidence>
<comment type="caution">
    <text evidence="3">Lacks conserved residue(s) required for the propagation of feature annotation.</text>
</comment>
<feature type="binding site" evidence="3">
    <location>
        <position position="337"/>
    </location>
    <ligand>
        <name>CTP</name>
        <dbReference type="ChEBI" id="CHEBI:37563"/>
    </ligand>
</feature>
<feature type="region of interest" description="Phosphopantothenate--cysteine ligase" evidence="3">
    <location>
        <begin position="191"/>
        <end position="407"/>
    </location>
</feature>